<reference evidence="1 2" key="1">
    <citation type="submission" date="2019-05" db="EMBL/GenBank/DDBJ databases">
        <authorList>
            <person name="Moore K."/>
            <person name="O'Neill P."/>
            <person name="Farbos A."/>
            <person name="Studholme D.J."/>
        </authorList>
    </citation>
    <scope>NUCLEOTIDE SEQUENCE [LARGE SCALE GENOMIC DNA]</scope>
    <source>
        <strain evidence="1 2">DSM 9128</strain>
    </source>
</reference>
<accession>A0A5R8ZYK9</accession>
<dbReference type="SUPFAM" id="SSF81901">
    <property type="entry name" value="HCP-like"/>
    <property type="match status" value="2"/>
</dbReference>
<dbReference type="PANTHER" id="PTHR11102:SF160">
    <property type="entry name" value="ERAD-ASSOCIATED E3 UBIQUITIN-PROTEIN LIGASE COMPONENT HRD3"/>
    <property type="match status" value="1"/>
</dbReference>
<comment type="caution">
    <text evidence="1">The sequence shown here is derived from an EMBL/GenBank/DDBJ whole genome shotgun (WGS) entry which is preliminary data.</text>
</comment>
<dbReference type="EMBL" id="VASG01000007">
    <property type="protein sequence ID" value="TLP70994.1"/>
    <property type="molecule type" value="Genomic_DNA"/>
</dbReference>
<dbReference type="InterPro" id="IPR006597">
    <property type="entry name" value="Sel1-like"/>
</dbReference>
<dbReference type="AlphaFoldDB" id="A0A5R8ZYK9"/>
<sequence length="469" mass="51731">MNRPVLRHAPHLGRHIGLALAIAAAAGCAGLPDQRLAQEALDRGDIATAQANFQALATMGYADAQVGLADMQAATGDPDEQARAEKLYREAAESSPRARARLGKWLAAKPGGTDAEHREAEQLLNRAFNEGEDSALVPLIVLYLQYPQAWPNVNPQQRIDQWRAQGLPQADLAQIILYRTQGTYDQHLTEVEQVCQRWLNRMDVCWMELATVYQKQGNADKQKAHIEALKAGWKAGRVPSERVESVAGVLADPNIGTADPQAAQALLNEIAPTYPAAWVSLAKLQYDNPDLGDLDQMLDYLKKAQDAAQPRAELLLGRLYYDGKWAPQEPQKAEQHLLKAAATEPQAHYYLGQIYRRGFLGQVYPQKAVDHLIIAARAGQASADMALAQLYSQGRGIRPNLVNAYVFGELAQRQQVPTASDLMAQIEPQIQPADRSAAQQLLKREEQARGANWQATVSLLQNNQEQENL</sequence>
<dbReference type="PANTHER" id="PTHR11102">
    <property type="entry name" value="SEL-1-LIKE PROTEIN"/>
    <property type="match status" value="1"/>
</dbReference>
<name>A0A5R8ZYK9_PSENT</name>
<evidence type="ECO:0000313" key="1">
    <source>
        <dbReference type="EMBL" id="TLP70994.1"/>
    </source>
</evidence>
<dbReference type="InterPro" id="IPR053440">
    <property type="entry name" value="Alginate_biosynth_AlgK"/>
</dbReference>
<dbReference type="SMART" id="SM00671">
    <property type="entry name" value="SEL1"/>
    <property type="match status" value="4"/>
</dbReference>
<organism evidence="1 2">
    <name type="scientific">Pseudomonas nitroreducens</name>
    <dbReference type="NCBI Taxonomy" id="46680"/>
    <lineage>
        <taxon>Bacteria</taxon>
        <taxon>Pseudomonadati</taxon>
        <taxon>Pseudomonadota</taxon>
        <taxon>Gammaproteobacteria</taxon>
        <taxon>Pseudomonadales</taxon>
        <taxon>Pseudomonadaceae</taxon>
        <taxon>Pseudomonas</taxon>
    </lineage>
</organism>
<reference evidence="2" key="2">
    <citation type="submission" date="2019-06" db="EMBL/GenBank/DDBJ databases">
        <title>AzeR, a transcriptional regulator that responds to azelaic acid in Pseudomonas nitroreducens.</title>
        <authorList>
            <person name="Bez C."/>
            <person name="Javvadi S.G."/>
            <person name="Bertani I."/>
            <person name="Devescovi G."/>
            <person name="Studholme D.J."/>
            <person name="Geller A."/>
            <person name="Levy A."/>
            <person name="Venturi V."/>
        </authorList>
    </citation>
    <scope>NUCLEOTIDE SEQUENCE [LARGE SCALE GENOMIC DNA]</scope>
    <source>
        <strain evidence="2">DSM 9128</strain>
    </source>
</reference>
<dbReference type="RefSeq" id="WP_138216126.1">
    <property type="nucleotide sequence ID" value="NZ_VASG01000007.1"/>
</dbReference>
<dbReference type="Gene3D" id="1.25.40.10">
    <property type="entry name" value="Tetratricopeptide repeat domain"/>
    <property type="match status" value="1"/>
</dbReference>
<protein>
    <submittedName>
        <fullName evidence="1">Sel1 repeat family protein</fullName>
    </submittedName>
</protein>
<proteinExistence type="predicted"/>
<gene>
    <name evidence="1" type="ORF">FEA48_24530</name>
</gene>
<dbReference type="InterPro" id="IPR050767">
    <property type="entry name" value="Sel1_AlgK"/>
</dbReference>
<evidence type="ECO:0000313" key="2">
    <source>
        <dbReference type="Proteomes" id="UP000307510"/>
    </source>
</evidence>
<dbReference type="InterPro" id="IPR011990">
    <property type="entry name" value="TPR-like_helical_dom_sf"/>
</dbReference>
<dbReference type="Proteomes" id="UP000307510">
    <property type="component" value="Unassembled WGS sequence"/>
</dbReference>
<dbReference type="NCBIfam" id="NF038194">
    <property type="entry name" value="AlgK_TPR_lipo"/>
    <property type="match status" value="1"/>
</dbReference>
<dbReference type="PROSITE" id="PS51257">
    <property type="entry name" value="PROKAR_LIPOPROTEIN"/>
    <property type="match status" value="1"/>
</dbReference>
<dbReference type="Pfam" id="PF08238">
    <property type="entry name" value="Sel1"/>
    <property type="match status" value="4"/>
</dbReference>